<accession>A0A183SJ47</accession>
<dbReference type="Proteomes" id="UP000275846">
    <property type="component" value="Unassembled WGS sequence"/>
</dbReference>
<keyword evidence="2" id="KW-1185">Reference proteome</keyword>
<evidence type="ECO:0000313" key="3">
    <source>
        <dbReference type="WBParaSite" id="SSLN_0000439201-mRNA-1"/>
    </source>
</evidence>
<reference evidence="1 2" key="2">
    <citation type="submission" date="2018-11" db="EMBL/GenBank/DDBJ databases">
        <authorList>
            <consortium name="Pathogen Informatics"/>
        </authorList>
    </citation>
    <scope>NUCLEOTIDE SEQUENCE [LARGE SCALE GENOMIC DNA]</scope>
    <source>
        <strain evidence="1 2">NST_G2</strain>
    </source>
</reference>
<name>A0A183SJ47_SCHSO</name>
<dbReference type="WBParaSite" id="SSLN_0000439201-mRNA-1">
    <property type="protein sequence ID" value="SSLN_0000439201-mRNA-1"/>
    <property type="gene ID" value="SSLN_0000439201"/>
</dbReference>
<protein>
    <submittedName>
        <fullName evidence="3">Transposase</fullName>
    </submittedName>
</protein>
<organism evidence="3">
    <name type="scientific">Schistocephalus solidus</name>
    <name type="common">Tapeworm</name>
    <dbReference type="NCBI Taxonomy" id="70667"/>
    <lineage>
        <taxon>Eukaryota</taxon>
        <taxon>Metazoa</taxon>
        <taxon>Spiralia</taxon>
        <taxon>Lophotrochozoa</taxon>
        <taxon>Platyhelminthes</taxon>
        <taxon>Cestoda</taxon>
        <taxon>Eucestoda</taxon>
        <taxon>Diphyllobothriidea</taxon>
        <taxon>Diphyllobothriidae</taxon>
        <taxon>Schistocephalus</taxon>
    </lineage>
</organism>
<dbReference type="AlphaFoldDB" id="A0A183SJ47"/>
<dbReference type="EMBL" id="UYSU01032797">
    <property type="protein sequence ID" value="VDL90630.1"/>
    <property type="molecule type" value="Genomic_DNA"/>
</dbReference>
<sequence length="77" mass="8551">MWLALIGRFSRWKTPGGNFSNLGRTRAWARRVLGAAAHTDWLPGCLRIFLSRLGLFRRASTRAISALGHDSTVDPVS</sequence>
<evidence type="ECO:0000313" key="2">
    <source>
        <dbReference type="Proteomes" id="UP000275846"/>
    </source>
</evidence>
<evidence type="ECO:0000313" key="1">
    <source>
        <dbReference type="EMBL" id="VDL90630.1"/>
    </source>
</evidence>
<reference evidence="3" key="1">
    <citation type="submission" date="2016-06" db="UniProtKB">
        <authorList>
            <consortium name="WormBaseParasite"/>
        </authorList>
    </citation>
    <scope>IDENTIFICATION</scope>
</reference>
<gene>
    <name evidence="1" type="ORF">SSLN_LOCUS4245</name>
</gene>
<proteinExistence type="predicted"/>